<dbReference type="PANTHER" id="PTHR45766">
    <property type="entry name" value="DNA ANNEALING HELICASE AND ENDONUCLEASE ZRANB3 FAMILY MEMBER"/>
    <property type="match status" value="1"/>
</dbReference>
<gene>
    <name evidence="4" type="ORF">O9H85_03210</name>
</gene>
<dbReference type="RefSeq" id="WP_269879855.1">
    <property type="nucleotide sequence ID" value="NZ_JAQAGZ010000002.1"/>
</dbReference>
<accession>A0ABT4Q3K5</accession>
<dbReference type="GO" id="GO:0004386">
    <property type="term" value="F:helicase activity"/>
    <property type="evidence" value="ECO:0007669"/>
    <property type="project" value="UniProtKB-KW"/>
</dbReference>
<dbReference type="Pfam" id="PF00271">
    <property type="entry name" value="Helicase_C"/>
    <property type="match status" value="1"/>
</dbReference>
<dbReference type="Gene3D" id="3.40.50.10810">
    <property type="entry name" value="Tandem AAA-ATPase domain"/>
    <property type="match status" value="1"/>
</dbReference>
<keyword evidence="4" id="KW-0547">Nucleotide-binding</keyword>
<reference evidence="4 5" key="1">
    <citation type="submission" date="2022-12" db="EMBL/GenBank/DDBJ databases">
        <title>Draft genome sequence of Paenibacillus sp. dW9.</title>
        <authorList>
            <person name="Choi E.-W."/>
            <person name="Kim D.-U."/>
        </authorList>
    </citation>
    <scope>NUCLEOTIDE SEQUENCE [LARGE SCALE GENOMIC DNA]</scope>
    <source>
        <strain evidence="5">dW9</strain>
    </source>
</reference>
<protein>
    <submittedName>
        <fullName evidence="4">Helicase-related protein</fullName>
    </submittedName>
</protein>
<organism evidence="4 5">
    <name type="scientific">Paenibacillus gyeongsangnamensis</name>
    <dbReference type="NCBI Taxonomy" id="3388067"/>
    <lineage>
        <taxon>Bacteria</taxon>
        <taxon>Bacillati</taxon>
        <taxon>Bacillota</taxon>
        <taxon>Bacilli</taxon>
        <taxon>Bacillales</taxon>
        <taxon>Paenibacillaceae</taxon>
        <taxon>Paenibacillus</taxon>
    </lineage>
</organism>
<keyword evidence="5" id="KW-1185">Reference proteome</keyword>
<dbReference type="InterPro" id="IPR038718">
    <property type="entry name" value="SNF2-like_sf"/>
</dbReference>
<keyword evidence="1" id="KW-0378">Hydrolase</keyword>
<dbReference type="PROSITE" id="PS51194">
    <property type="entry name" value="HELICASE_CTER"/>
    <property type="match status" value="1"/>
</dbReference>
<dbReference type="InterPro" id="IPR000330">
    <property type="entry name" value="SNF2_N"/>
</dbReference>
<dbReference type="InterPro" id="IPR001650">
    <property type="entry name" value="Helicase_C-like"/>
</dbReference>
<dbReference type="SUPFAM" id="SSF52540">
    <property type="entry name" value="P-loop containing nucleoside triphosphate hydrolases"/>
    <property type="match status" value="1"/>
</dbReference>
<feature type="domain" description="Helicase ATP-binding" evidence="2">
    <location>
        <begin position="25"/>
        <end position="174"/>
    </location>
</feature>
<dbReference type="Pfam" id="PF00176">
    <property type="entry name" value="SNF2-rel_dom"/>
    <property type="match status" value="1"/>
</dbReference>
<dbReference type="PANTHER" id="PTHR45766:SF6">
    <property type="entry name" value="SWI_SNF-RELATED MATRIX-ASSOCIATED ACTIN-DEPENDENT REGULATOR OF CHROMATIN SUBFAMILY A-LIKE PROTEIN 1"/>
    <property type="match status" value="1"/>
</dbReference>
<proteinExistence type="predicted"/>
<sequence>MNNYRYLESLNLDKVRLLSLQLVNVERIKTNDIIYIFDEVGAGKTISAGLCIRYVVYQRKSVRILVITAPSVVEQFRDKLSTVLDLTVEEQMLNDNLNYEINVINFDYRNIQKQMQQYWDLIIIDEAHEFLNRRAKRYEALSRLMATKVIFMTATPIKGSMKDLDTYPLLGASLLSNSSEQLDELTKRFTNKLKSHIEDKKKLCTEFNPNLCVTRYFKETTRNIEKVEGKMDYQNTPPRRLVPEIWSCPAQKNKNDFLSEMITSLDPHNRYVIFVNRKSHIVEIQKALVANQFVMYSNSDHTQPDTFYSITGDHIDRNSLLKEFSDPYNINFPKVLILTYQIGEQGIDLPTYNYIINYHVPSSPSRIEQRFGRVDRLNSIHQELHTCFLLEEAGNDSNTINFDTAVATYVNDFLPQIPSKNSLMTKEIIQRYSKRVDYVIQYYHEMCVMADSDLTLAYNAIMRERASFEHVPVFTADKLQNKDMYKYLIASAFDGELLPIINFVIDRELDIEDSYEDFKNSIHQEAKKLLETSVESKNKLAWWMKNIDLLSDHVFYINDDHMDWIKEYEIEMIDPNEAARNIVESEEYKRYSKDIMQPMHNMWLWQKHKGTLEEFYETIFNELTHNEKWFDYLIKDFGHPELIQMFYQLDQNSYSGSIKRLIALLQQIPESEFKDLCRGLNDYIPELPFFKMRNAFRKIVHSYALTKQGNCYRTRFDFDPIGDAFSRIMKNKYTNEMSMDFIEKYKCTYPFYFSVIGNRVVASNWLKLLFVYSNKIESQKEKFPWKRSLFRVFRTTDYGNPRTYSSDLNYRGEIKKLQANDSLTGEIVTEL</sequence>
<dbReference type="Proteomes" id="UP001527882">
    <property type="component" value="Unassembled WGS sequence"/>
</dbReference>
<dbReference type="SMART" id="SM00490">
    <property type="entry name" value="HELICc"/>
    <property type="match status" value="1"/>
</dbReference>
<dbReference type="Gene3D" id="3.40.50.300">
    <property type="entry name" value="P-loop containing nucleotide triphosphate hydrolases"/>
    <property type="match status" value="1"/>
</dbReference>
<comment type="caution">
    <text evidence="4">The sequence shown here is derived from an EMBL/GenBank/DDBJ whole genome shotgun (WGS) entry which is preliminary data.</text>
</comment>
<evidence type="ECO:0000313" key="5">
    <source>
        <dbReference type="Proteomes" id="UP001527882"/>
    </source>
</evidence>
<dbReference type="InterPro" id="IPR027417">
    <property type="entry name" value="P-loop_NTPase"/>
</dbReference>
<evidence type="ECO:0000313" key="4">
    <source>
        <dbReference type="EMBL" id="MCZ8511459.1"/>
    </source>
</evidence>
<evidence type="ECO:0000256" key="1">
    <source>
        <dbReference type="ARBA" id="ARBA00022801"/>
    </source>
</evidence>
<name>A0ABT4Q3K5_9BACL</name>
<dbReference type="InterPro" id="IPR014001">
    <property type="entry name" value="Helicase_ATP-bd"/>
</dbReference>
<dbReference type="PROSITE" id="PS51192">
    <property type="entry name" value="HELICASE_ATP_BIND_1"/>
    <property type="match status" value="1"/>
</dbReference>
<keyword evidence="4" id="KW-0067">ATP-binding</keyword>
<evidence type="ECO:0000259" key="3">
    <source>
        <dbReference type="PROSITE" id="PS51194"/>
    </source>
</evidence>
<keyword evidence="4" id="KW-0347">Helicase</keyword>
<feature type="domain" description="Helicase C-terminal" evidence="3">
    <location>
        <begin position="257"/>
        <end position="425"/>
    </location>
</feature>
<dbReference type="SMART" id="SM00487">
    <property type="entry name" value="DEXDc"/>
    <property type="match status" value="1"/>
</dbReference>
<evidence type="ECO:0000259" key="2">
    <source>
        <dbReference type="PROSITE" id="PS51192"/>
    </source>
</evidence>
<dbReference type="EMBL" id="JAQAGZ010000002">
    <property type="protein sequence ID" value="MCZ8511459.1"/>
    <property type="molecule type" value="Genomic_DNA"/>
</dbReference>